<dbReference type="eggNOG" id="ENOG502T1M3">
    <property type="taxonomic scope" value="Eukaryota"/>
</dbReference>
<evidence type="ECO:0000313" key="2">
    <source>
        <dbReference type="EMBL" id="CCD50936.1"/>
    </source>
</evidence>
<feature type="region of interest" description="Disordered" evidence="1">
    <location>
        <begin position="426"/>
        <end position="528"/>
    </location>
</feature>
<evidence type="ECO:0000256" key="1">
    <source>
        <dbReference type="SAM" id="MobiDB-lite"/>
    </source>
</evidence>
<accession>G2YGQ2</accession>
<gene>
    <name evidence="2" type="ORF">BofuT4_P022040.1</name>
</gene>
<feature type="region of interest" description="Disordered" evidence="1">
    <location>
        <begin position="47"/>
        <end position="66"/>
    </location>
</feature>
<dbReference type="OrthoDB" id="3786931at2759"/>
<organism evidence="2 3">
    <name type="scientific">Botryotinia fuckeliana (strain T4)</name>
    <name type="common">Noble rot fungus</name>
    <name type="synonym">Botrytis cinerea</name>
    <dbReference type="NCBI Taxonomy" id="999810"/>
    <lineage>
        <taxon>Eukaryota</taxon>
        <taxon>Fungi</taxon>
        <taxon>Dikarya</taxon>
        <taxon>Ascomycota</taxon>
        <taxon>Pezizomycotina</taxon>
        <taxon>Leotiomycetes</taxon>
        <taxon>Helotiales</taxon>
        <taxon>Sclerotiniaceae</taxon>
        <taxon>Botrytis</taxon>
    </lineage>
</organism>
<dbReference type="InParanoid" id="G2YGQ2"/>
<proteinExistence type="predicted"/>
<feature type="compositionally biased region" description="Basic and acidic residues" evidence="1">
    <location>
        <begin position="510"/>
        <end position="528"/>
    </location>
</feature>
<dbReference type="EMBL" id="FQ790332">
    <property type="protein sequence ID" value="CCD50936.1"/>
    <property type="molecule type" value="Genomic_DNA"/>
</dbReference>
<dbReference type="STRING" id="999810.G2YGQ2"/>
<feature type="compositionally biased region" description="Polar residues" evidence="1">
    <location>
        <begin position="49"/>
        <end position="66"/>
    </location>
</feature>
<feature type="compositionally biased region" description="Basic residues" evidence="1">
    <location>
        <begin position="486"/>
        <end position="495"/>
    </location>
</feature>
<sequence length="528" mass="60322">MYLLEEMQNNAYYQTTKTLPNSKIEEEDSFITETSATMQKFLDPLLPQPRTTTRGKINTPSPSDSLREFSTTSLDLLTQLLTRLPGTLSHESWLRDQAVLIQSFPPSLLHPKSSGLISRVAASLSSLRLGETKAVLCDVHKPLNPYLIRKIFLELTAECTTRLRRLTAEIPLQQLPVNVQEFVLRMKILNSIWMQPEFYRQAYQAQPSEPRYERVASGCEACILATIGGDRSIIRDLFASIWGRRKKNKQMDGWIDVIRAWASWQEDSEGLTHESHGLGREISRCRKHLQTLRRDARRERLAGNRNPFERGSEAQTLLGHDFFDEDKDEDGDIENEIIDFYANMMSRTSLATTSTHGSHPAEGVHAAFRDTVVFSDGFFHNTSKPIKERRPTLYSRSEYNSSQLSYYGAEAEECASAYRKLVGTPENVAAESEEDKEEPRFTDPFADPSARNNRPAYHGSHYENPRASPAPPSPRTTRHENDNRAKQKYAPHHRRPEPQANPFTRKSHAARPEGKRSDRETRVSDFMI</sequence>
<protein>
    <submittedName>
        <fullName evidence="2">Uncharacterized protein</fullName>
    </submittedName>
</protein>
<evidence type="ECO:0000313" key="3">
    <source>
        <dbReference type="Proteomes" id="UP000008177"/>
    </source>
</evidence>
<dbReference type="HOGENOM" id="CLU_555469_0_0_1"/>
<name>G2YGQ2_BOTF4</name>
<dbReference type="AlphaFoldDB" id="G2YGQ2"/>
<dbReference type="Proteomes" id="UP000008177">
    <property type="component" value="Unplaced contigs"/>
</dbReference>
<reference evidence="3" key="1">
    <citation type="journal article" date="2011" name="PLoS Genet.">
        <title>Genomic analysis of the necrotrophic fungal pathogens Sclerotinia sclerotiorum and Botrytis cinerea.</title>
        <authorList>
            <person name="Amselem J."/>
            <person name="Cuomo C.A."/>
            <person name="van Kan J.A."/>
            <person name="Viaud M."/>
            <person name="Benito E.P."/>
            <person name="Couloux A."/>
            <person name="Coutinho P.M."/>
            <person name="de Vries R.P."/>
            <person name="Dyer P.S."/>
            <person name="Fillinger S."/>
            <person name="Fournier E."/>
            <person name="Gout L."/>
            <person name="Hahn M."/>
            <person name="Kohn L."/>
            <person name="Lapalu N."/>
            <person name="Plummer K.M."/>
            <person name="Pradier J.M."/>
            <person name="Quevillon E."/>
            <person name="Sharon A."/>
            <person name="Simon A."/>
            <person name="ten Have A."/>
            <person name="Tudzynski B."/>
            <person name="Tudzynski P."/>
            <person name="Wincker P."/>
            <person name="Andrew M."/>
            <person name="Anthouard V."/>
            <person name="Beever R.E."/>
            <person name="Beffa R."/>
            <person name="Benoit I."/>
            <person name="Bouzid O."/>
            <person name="Brault B."/>
            <person name="Chen Z."/>
            <person name="Choquer M."/>
            <person name="Collemare J."/>
            <person name="Cotton P."/>
            <person name="Danchin E.G."/>
            <person name="Da Silva C."/>
            <person name="Gautier A."/>
            <person name="Giraud C."/>
            <person name="Giraud T."/>
            <person name="Gonzalez C."/>
            <person name="Grossetete S."/>
            <person name="Guldener U."/>
            <person name="Henrissat B."/>
            <person name="Howlett B.J."/>
            <person name="Kodira C."/>
            <person name="Kretschmer M."/>
            <person name="Lappartient A."/>
            <person name="Leroch M."/>
            <person name="Levis C."/>
            <person name="Mauceli E."/>
            <person name="Neuveglise C."/>
            <person name="Oeser B."/>
            <person name="Pearson M."/>
            <person name="Poulain J."/>
            <person name="Poussereau N."/>
            <person name="Quesneville H."/>
            <person name="Rascle C."/>
            <person name="Schumacher J."/>
            <person name="Segurens B."/>
            <person name="Sexton A."/>
            <person name="Silva E."/>
            <person name="Sirven C."/>
            <person name="Soanes D.M."/>
            <person name="Talbot N.J."/>
            <person name="Templeton M."/>
            <person name="Yandava C."/>
            <person name="Yarden O."/>
            <person name="Zeng Q."/>
            <person name="Rollins J.A."/>
            <person name="Lebrun M.H."/>
            <person name="Dickman M."/>
        </authorList>
    </citation>
    <scope>NUCLEOTIDE SEQUENCE [LARGE SCALE GENOMIC DNA]</scope>
    <source>
        <strain evidence="3">T4</strain>
    </source>
</reference>